<protein>
    <recommendedName>
        <fullName evidence="3">PPPDE domain-containing protein</fullName>
    </recommendedName>
</protein>
<dbReference type="EMBL" id="MABQ02000003">
    <property type="protein sequence ID" value="PCD42847.1"/>
    <property type="molecule type" value="Genomic_DNA"/>
</dbReference>
<evidence type="ECO:0000313" key="2">
    <source>
        <dbReference type="Proteomes" id="UP000219602"/>
    </source>
</evidence>
<reference evidence="1 2" key="1">
    <citation type="journal article" date="2016" name="Environ. Microbiol.">
        <title>Effector profiles distinguish formae speciales of Fusarium oxysporum.</title>
        <authorList>
            <person name="van Dam P."/>
            <person name="Fokkens L."/>
            <person name="Schmidt S.M."/>
            <person name="Linmans J.H."/>
            <person name="Kistler H.C."/>
            <person name="Ma L.J."/>
            <person name="Rep M."/>
        </authorList>
    </citation>
    <scope>NUCLEOTIDE SEQUENCE [LARGE SCALE GENOMIC DNA]</scope>
    <source>
        <strain evidence="1 2">Forc016</strain>
    </source>
</reference>
<comment type="caution">
    <text evidence="1">The sequence shown here is derived from an EMBL/GenBank/DDBJ whole genome shotgun (WGS) entry which is preliminary data.</text>
</comment>
<name>A0A2H3HJ39_FUSOX</name>
<dbReference type="Proteomes" id="UP000219602">
    <property type="component" value="Chromosome 4"/>
</dbReference>
<reference evidence="1 2" key="2">
    <citation type="journal article" date="2017" name="Sci. Rep.">
        <title>A mobile pathogenicity chromosome in Fusarium oxysporum for infection of multiple cucurbit species.</title>
        <authorList>
            <person name="van Dam P."/>
            <person name="Fokkens L."/>
            <person name="Ayukawa Y."/>
            <person name="van der Gragt M."/>
            <person name="Ter Horst A."/>
            <person name="Brankovics B."/>
            <person name="Houterman P.M."/>
            <person name="Arie T."/>
            <person name="Rep M."/>
        </authorList>
    </citation>
    <scope>NUCLEOTIDE SEQUENCE [LARGE SCALE GENOMIC DNA]</scope>
    <source>
        <strain evidence="1 2">Forc016</strain>
    </source>
</reference>
<accession>A0A2H3HJ39</accession>
<evidence type="ECO:0008006" key="3">
    <source>
        <dbReference type="Google" id="ProtNLM"/>
    </source>
</evidence>
<proteinExistence type="predicted"/>
<evidence type="ECO:0000313" key="1">
    <source>
        <dbReference type="EMBL" id="PCD42847.1"/>
    </source>
</evidence>
<gene>
    <name evidence="1" type="ORF">AU210_005372</name>
</gene>
<organism evidence="1 2">
    <name type="scientific">Fusarium oxysporum f. sp. radicis-cucumerinum</name>
    <dbReference type="NCBI Taxonomy" id="327505"/>
    <lineage>
        <taxon>Eukaryota</taxon>
        <taxon>Fungi</taxon>
        <taxon>Dikarya</taxon>
        <taxon>Ascomycota</taxon>
        <taxon>Pezizomycotina</taxon>
        <taxon>Sordariomycetes</taxon>
        <taxon>Hypocreomycetidae</taxon>
        <taxon>Hypocreales</taxon>
        <taxon>Nectriaceae</taxon>
        <taxon>Fusarium</taxon>
        <taxon>Fusarium oxysporum species complex</taxon>
    </lineage>
</organism>
<dbReference type="STRING" id="327505.A0A2H3HJ39"/>
<dbReference type="AlphaFoldDB" id="A0A2H3HJ39"/>
<sequence length="239" mass="26245">MDLESIWQHLKEASGATASPAQSFTDPSTGAIFPIIKNLLRHPLQKLGVAGKQENMIPPAPPSKTNPPREVLLGSHVVTGMIAKLIGALTPQTRVLPTTFSSNPAPDPTHHWAILVGDYYHELSSDLDWIILYNNDKTSAQTFLGGWEKPMLIGKTTFNDEAIRQAAEDVIKAMVPEYNVYNNNCQLFCMNLADVICDGGHAAPTTSWQMIPALQSEPAKRVREIALKYTPFISPVQMA</sequence>